<evidence type="ECO:0000259" key="9">
    <source>
        <dbReference type="PROSITE" id="PS51004"/>
    </source>
</evidence>
<dbReference type="GO" id="GO:0071526">
    <property type="term" value="P:semaphorin-plexin signaling pathway"/>
    <property type="evidence" value="ECO:0007669"/>
    <property type="project" value="TreeGrafter"/>
</dbReference>
<comment type="subcellular location">
    <subcellularLocation>
        <location evidence="1">Membrane</location>
    </subcellularLocation>
</comment>
<dbReference type="Gene3D" id="3.30.1680.10">
    <property type="entry name" value="ligand-binding face of the semaphorins, domain 2"/>
    <property type="match status" value="1"/>
</dbReference>
<dbReference type="SUPFAM" id="SSF101912">
    <property type="entry name" value="Sema domain"/>
    <property type="match status" value="1"/>
</dbReference>
<dbReference type="GO" id="GO:0007411">
    <property type="term" value="P:axon guidance"/>
    <property type="evidence" value="ECO:0007669"/>
    <property type="project" value="TreeGrafter"/>
</dbReference>
<dbReference type="SUPFAM" id="SSF103575">
    <property type="entry name" value="Plexin repeat"/>
    <property type="match status" value="1"/>
</dbReference>
<keyword evidence="7" id="KW-1133">Transmembrane helix</keyword>
<dbReference type="InterPro" id="IPR036352">
    <property type="entry name" value="Semap_dom_sf"/>
</dbReference>
<dbReference type="OrthoDB" id="9988752at2759"/>
<evidence type="ECO:0000256" key="5">
    <source>
        <dbReference type="PROSITE-ProRule" id="PRU00352"/>
    </source>
</evidence>
<feature type="region of interest" description="Disordered" evidence="6">
    <location>
        <begin position="1048"/>
        <end position="1108"/>
    </location>
</feature>
<dbReference type="GO" id="GO:0030215">
    <property type="term" value="F:semaphorin receptor binding"/>
    <property type="evidence" value="ECO:0007669"/>
    <property type="project" value="InterPro"/>
</dbReference>
<feature type="compositionally biased region" description="Polar residues" evidence="6">
    <location>
        <begin position="783"/>
        <end position="793"/>
    </location>
</feature>
<dbReference type="PANTHER" id="PTHR11036:SF65">
    <property type="entry name" value="SEMAPHORIN-6D"/>
    <property type="match status" value="1"/>
</dbReference>
<dbReference type="FunFam" id="3.30.1680.10:FF:000025">
    <property type="entry name" value="Sema domain, transmembrane domain (TM), and cytoplasmic domain, (semaphorin) 6D, like"/>
    <property type="match status" value="1"/>
</dbReference>
<dbReference type="GO" id="GO:0045499">
    <property type="term" value="F:chemorepellent activity"/>
    <property type="evidence" value="ECO:0007669"/>
    <property type="project" value="TreeGrafter"/>
</dbReference>
<feature type="transmembrane region" description="Helical" evidence="7">
    <location>
        <begin position="671"/>
        <end position="694"/>
    </location>
</feature>
<accession>A0A3Q3EJR6</accession>
<protein>
    <submittedName>
        <fullName evidence="10">Semaphorin 6D</fullName>
    </submittedName>
</protein>
<reference evidence="10" key="1">
    <citation type="submission" date="2025-08" db="UniProtKB">
        <authorList>
            <consortium name="Ensembl"/>
        </authorList>
    </citation>
    <scope>IDENTIFICATION</scope>
</reference>
<feature type="compositionally biased region" description="Basic and acidic residues" evidence="6">
    <location>
        <begin position="800"/>
        <end position="816"/>
    </location>
</feature>
<sequence length="1108" mass="122102">MGQRAVLLLSELLLLLLTASRTLLAVSFPEDTVPLDVVDAHFSRRYPVFRGRPSGNESQHRLDFQLMTKIQDTLFIAGRDQVYLVSLRESYRNEIIPYRKLTWRSGQVDRDMCAVRGKHRDECHNFIKVLVPRNDDLVFICGTNGFNPMCRYYRLDNLEFDGEEINGLARCPFDSKQTNVALFAEGKLYSATVADFQASDSVIYRSMGDGSALRTIKYDSKWLKEPHFLHAAEYGNYVYFFYREIAVEHSNLGKVVYSRVARICKNDVGGSQRVLEKHWTSFVKARLNCSVPGDSFFYFDVLQSITDIIDINGVPSVVGVFTTQMNSIPGSAVCAFSMADIEKVFWGRFKEQKTPDSVWTPFPEEKLPKPRPGCCAGHGPAASLKSSIEFPDDTLQFIKSHPLMDTAVPSIGDEPWFTKTRVRYRLTALAVDNEAGPHKNHTVVFIGAESGVVLKVLAKTSSAALNDSLLLEEIDVFNRAKCLSNREDDKRVLSLHVDKDAHSLYVAFSSCVIRIPLSRCERHSACHKSCIALRDPYCGWRPHGACERILPGVLTGYEQDVESGNTAHLGDCHAFLGTTSAPDYKSYGDPTSDMEFSSPPVTVHPSGPILPPVLIPTQSPSSEPGPELYGSGFVLQDDPATSHSLDSFPGGQEGVWDIQAGETNQMVHMNILITCVFAAFLMGALLAGLIVFCYRDSFLRKPRNVHKDAESAPSCSDSTGSFVKLNGLFDSPVKEYQTNIDSPKLYTNLLSNSKDLNSPNGDTKTMILRDGCQPPELAALPTPESTPVLQQKGLQPIKNQWERAQGKAGGPRKESNSAKSPQFLPSPVPPNSNSNLPHLALGHSHIPSAVVLPNATHDHPDFEDGDDTLPRSSERKLKTPDSKGSRKDQKRSVDARNTLNDLLKHLNDSVATPKAILQDGSGPRPRQHLTLEPMEELTEMPPKVPSREASLYSPSSSLPRHSPTKRVDVPLPSTPTTPTGSLSMGGTLERHRGGYQLQRSASHRHSLSTSPNGVTMGVSVSRQHSMNRGGYMPPTPPSRLDSHSGVMGAGMHSAHPSSVPRQGSYNGHCSLPRTGVKRTPSLKPDVPPKPNGFSPQTPQMRVVNKYSY</sequence>
<evidence type="ECO:0000256" key="4">
    <source>
        <dbReference type="ARBA" id="ARBA00023180"/>
    </source>
</evidence>
<dbReference type="InterPro" id="IPR015943">
    <property type="entry name" value="WD40/YVTN_repeat-like_dom_sf"/>
</dbReference>
<dbReference type="STRING" id="56723.ENSLBEP00000007701"/>
<dbReference type="GO" id="GO:0030335">
    <property type="term" value="P:positive regulation of cell migration"/>
    <property type="evidence" value="ECO:0007669"/>
    <property type="project" value="TreeGrafter"/>
</dbReference>
<feature type="compositionally biased region" description="Basic and acidic residues" evidence="6">
    <location>
        <begin position="856"/>
        <end position="894"/>
    </location>
</feature>
<dbReference type="Pfam" id="PF01403">
    <property type="entry name" value="Sema"/>
    <property type="match status" value="1"/>
</dbReference>
<dbReference type="Pfam" id="PF01437">
    <property type="entry name" value="PSI"/>
    <property type="match status" value="1"/>
</dbReference>
<dbReference type="Proteomes" id="UP000261660">
    <property type="component" value="Unplaced"/>
</dbReference>
<reference evidence="10" key="2">
    <citation type="submission" date="2025-09" db="UniProtKB">
        <authorList>
            <consortium name="Ensembl"/>
        </authorList>
    </citation>
    <scope>IDENTIFICATION</scope>
</reference>
<dbReference type="PANTHER" id="PTHR11036">
    <property type="entry name" value="SEMAPHORIN"/>
    <property type="match status" value="1"/>
</dbReference>
<feature type="compositionally biased region" description="Polar residues" evidence="6">
    <location>
        <begin position="1055"/>
        <end position="1067"/>
    </location>
</feature>
<dbReference type="InterPro" id="IPR002165">
    <property type="entry name" value="Plexin_repeat"/>
</dbReference>
<feature type="compositionally biased region" description="Low complexity" evidence="6">
    <location>
        <begin position="970"/>
        <end position="987"/>
    </location>
</feature>
<name>A0A3Q3EJR6_9LABR</name>
<evidence type="ECO:0000256" key="6">
    <source>
        <dbReference type="SAM" id="MobiDB-lite"/>
    </source>
</evidence>
<feature type="domain" description="Sema" evidence="9">
    <location>
        <begin position="32"/>
        <end position="517"/>
    </location>
</feature>
<dbReference type="GO" id="GO:0005886">
    <property type="term" value="C:plasma membrane"/>
    <property type="evidence" value="ECO:0007669"/>
    <property type="project" value="TreeGrafter"/>
</dbReference>
<organism evidence="10 11">
    <name type="scientific">Labrus bergylta</name>
    <name type="common">ballan wrasse</name>
    <dbReference type="NCBI Taxonomy" id="56723"/>
    <lineage>
        <taxon>Eukaryota</taxon>
        <taxon>Metazoa</taxon>
        <taxon>Chordata</taxon>
        <taxon>Craniata</taxon>
        <taxon>Vertebrata</taxon>
        <taxon>Euteleostomi</taxon>
        <taxon>Actinopterygii</taxon>
        <taxon>Neopterygii</taxon>
        <taxon>Teleostei</taxon>
        <taxon>Neoteleostei</taxon>
        <taxon>Acanthomorphata</taxon>
        <taxon>Eupercaria</taxon>
        <taxon>Labriformes</taxon>
        <taxon>Labridae</taxon>
        <taxon>Labrus</taxon>
    </lineage>
</organism>
<feature type="region of interest" description="Disordered" evidence="6">
    <location>
        <begin position="774"/>
        <end position="840"/>
    </location>
</feature>
<keyword evidence="3" id="KW-1015">Disulfide bond</keyword>
<dbReference type="Ensembl" id="ENSLBET00000008093.1">
    <property type="protein sequence ID" value="ENSLBEP00000007701.1"/>
    <property type="gene ID" value="ENSLBEG00000005855.1"/>
</dbReference>
<dbReference type="AlphaFoldDB" id="A0A3Q3EJR6"/>
<evidence type="ECO:0000256" key="2">
    <source>
        <dbReference type="ARBA" id="ARBA00023136"/>
    </source>
</evidence>
<feature type="region of interest" description="Disordered" evidence="6">
    <location>
        <begin position="852"/>
        <end position="896"/>
    </location>
</feature>
<evidence type="ECO:0000256" key="7">
    <source>
        <dbReference type="SAM" id="Phobius"/>
    </source>
</evidence>
<comment type="caution">
    <text evidence="5">Lacks conserved residue(s) required for the propagation of feature annotation.</text>
</comment>
<keyword evidence="11" id="KW-1185">Reference proteome</keyword>
<dbReference type="InParanoid" id="A0A3Q3EJR6"/>
<dbReference type="InterPro" id="IPR027231">
    <property type="entry name" value="Semaphorin"/>
</dbReference>
<feature type="chain" id="PRO_5018781825" evidence="8">
    <location>
        <begin position="26"/>
        <end position="1108"/>
    </location>
</feature>
<keyword evidence="8" id="KW-0732">Signal</keyword>
<evidence type="ECO:0000313" key="11">
    <source>
        <dbReference type="Proteomes" id="UP000261660"/>
    </source>
</evidence>
<evidence type="ECO:0000313" key="10">
    <source>
        <dbReference type="Ensembl" id="ENSLBEP00000007701.1"/>
    </source>
</evidence>
<feature type="region of interest" description="Disordered" evidence="6">
    <location>
        <begin position="937"/>
        <end position="988"/>
    </location>
</feature>
<evidence type="ECO:0000256" key="8">
    <source>
        <dbReference type="SAM" id="SignalP"/>
    </source>
</evidence>
<dbReference type="GO" id="GO:0001755">
    <property type="term" value="P:neural crest cell migration"/>
    <property type="evidence" value="ECO:0007669"/>
    <property type="project" value="TreeGrafter"/>
</dbReference>
<dbReference type="PROSITE" id="PS51004">
    <property type="entry name" value="SEMA"/>
    <property type="match status" value="1"/>
</dbReference>
<evidence type="ECO:0000256" key="3">
    <source>
        <dbReference type="ARBA" id="ARBA00023157"/>
    </source>
</evidence>
<evidence type="ECO:0000256" key="1">
    <source>
        <dbReference type="ARBA" id="ARBA00004370"/>
    </source>
</evidence>
<dbReference type="FunFam" id="2.130.10.10:FF:000013">
    <property type="entry name" value="semaphorin-6D isoform X2"/>
    <property type="match status" value="1"/>
</dbReference>
<keyword evidence="4" id="KW-0325">Glycoprotein</keyword>
<proteinExistence type="predicted"/>
<dbReference type="GeneTree" id="ENSGT00940000159303"/>
<dbReference type="SMART" id="SM00630">
    <property type="entry name" value="Sema"/>
    <property type="match status" value="1"/>
</dbReference>
<keyword evidence="2 7" id="KW-0472">Membrane</keyword>
<keyword evidence="7" id="KW-0812">Transmembrane</keyword>
<feature type="signal peptide" evidence="8">
    <location>
        <begin position="1"/>
        <end position="25"/>
    </location>
</feature>
<dbReference type="Gene3D" id="2.130.10.10">
    <property type="entry name" value="YVTN repeat-like/Quinoprotein amine dehydrogenase"/>
    <property type="match status" value="1"/>
</dbReference>
<dbReference type="InterPro" id="IPR001627">
    <property type="entry name" value="Semap_dom"/>
</dbReference>